<protein>
    <submittedName>
        <fullName evidence="1">Uncharacterized protein</fullName>
    </submittedName>
</protein>
<evidence type="ECO:0000313" key="1">
    <source>
        <dbReference type="EMBL" id="KXG84037.1"/>
    </source>
</evidence>
<name>A0A135NY02_9HYPH</name>
<dbReference type="EMBL" id="LNUW01000038">
    <property type="protein sequence ID" value="KXG84037.1"/>
    <property type="molecule type" value="Genomic_DNA"/>
</dbReference>
<dbReference type="AlphaFoldDB" id="A0A135NY02"/>
<evidence type="ECO:0000313" key="2">
    <source>
        <dbReference type="Proteomes" id="UP000070498"/>
    </source>
</evidence>
<accession>A0A135NY02</accession>
<sequence>MSAPERIYPTLNDLKFEIGQVLVCWCFFENTMRDHLKGAGLPQQILKGPVISHWRTYIKTTYPDRAHELLEAVEKVARVRNPLAHCIHSLHADPWTERSAVIACAAPDGTVHSFSIDDLRAACTELSKLMVTPIPWAKGD</sequence>
<proteinExistence type="predicted"/>
<keyword evidence="2" id="KW-1185">Reference proteome</keyword>
<comment type="caution">
    <text evidence="1">The sequence shown here is derived from an EMBL/GenBank/DDBJ whole genome shotgun (WGS) entry which is preliminary data.</text>
</comment>
<gene>
    <name evidence="1" type="ORF">ATO67_13535</name>
</gene>
<dbReference type="Proteomes" id="UP000070498">
    <property type="component" value="Unassembled WGS sequence"/>
</dbReference>
<organism evidence="1 2">
    <name type="scientific">Agrobacterium bohemicum</name>
    <dbReference type="NCBI Taxonomy" id="2052828"/>
    <lineage>
        <taxon>Bacteria</taxon>
        <taxon>Pseudomonadati</taxon>
        <taxon>Pseudomonadota</taxon>
        <taxon>Alphaproteobacteria</taxon>
        <taxon>Hyphomicrobiales</taxon>
        <taxon>Rhizobiaceae</taxon>
        <taxon>Rhizobium/Agrobacterium group</taxon>
        <taxon>Agrobacterium</taxon>
    </lineage>
</organism>
<reference evidence="1 2" key="1">
    <citation type="submission" date="2015-11" db="EMBL/GenBank/DDBJ databases">
        <title>Draft genome sequence of Agrobacterium sp. R89-1.</title>
        <authorList>
            <person name="Zahradnik J."/>
            <person name="Kyslikova E."/>
            <person name="Palyzova A."/>
            <person name="Kyslik P."/>
        </authorList>
    </citation>
    <scope>NUCLEOTIDE SEQUENCE [LARGE SCALE GENOMIC DNA]</scope>
    <source>
        <strain evidence="1 2">R89-1</strain>
    </source>
</reference>
<dbReference type="RefSeq" id="WP_067649909.1">
    <property type="nucleotide sequence ID" value="NZ_KQ961030.1"/>
</dbReference>